<dbReference type="PANTHER" id="PTHR10434:SF11">
    <property type="entry name" value="1-ACYL-SN-GLYCEROL-3-PHOSPHATE ACYLTRANSFERASE"/>
    <property type="match status" value="1"/>
</dbReference>
<organism evidence="4 5">
    <name type="scientific">Robertmurraya mangrovi</name>
    <dbReference type="NCBI Taxonomy" id="3098077"/>
    <lineage>
        <taxon>Bacteria</taxon>
        <taxon>Bacillati</taxon>
        <taxon>Bacillota</taxon>
        <taxon>Bacilli</taxon>
        <taxon>Bacillales</taxon>
        <taxon>Bacillaceae</taxon>
        <taxon>Robertmurraya</taxon>
    </lineage>
</organism>
<evidence type="ECO:0000313" key="5">
    <source>
        <dbReference type="Proteomes" id="UP001290455"/>
    </source>
</evidence>
<dbReference type="PANTHER" id="PTHR10434">
    <property type="entry name" value="1-ACYL-SN-GLYCEROL-3-PHOSPHATE ACYLTRANSFERASE"/>
    <property type="match status" value="1"/>
</dbReference>
<keyword evidence="5" id="KW-1185">Reference proteome</keyword>
<feature type="domain" description="Phospholipid/glycerol acyltransferase" evidence="3">
    <location>
        <begin position="43"/>
        <end position="160"/>
    </location>
</feature>
<accession>A0ABU5J351</accession>
<reference evidence="4 5" key="1">
    <citation type="submission" date="2023-11" db="EMBL/GenBank/DDBJ databases">
        <title>Bacillus jintuensis, isolated from a mudflat on the Beibu Gulf coast.</title>
        <authorList>
            <person name="Li M."/>
        </authorList>
    </citation>
    <scope>NUCLEOTIDE SEQUENCE [LARGE SCALE GENOMIC DNA]</scope>
    <source>
        <strain evidence="4 5">31A1R</strain>
    </source>
</reference>
<gene>
    <name evidence="4" type="ORF">SM124_19065</name>
</gene>
<dbReference type="InterPro" id="IPR002123">
    <property type="entry name" value="Plipid/glycerol_acylTrfase"/>
</dbReference>
<dbReference type="SUPFAM" id="SSF69593">
    <property type="entry name" value="Glycerol-3-phosphate (1)-acyltransferase"/>
    <property type="match status" value="1"/>
</dbReference>
<dbReference type="GO" id="GO:0016746">
    <property type="term" value="F:acyltransferase activity"/>
    <property type="evidence" value="ECO:0007669"/>
    <property type="project" value="UniProtKB-KW"/>
</dbReference>
<dbReference type="CDD" id="cd06551">
    <property type="entry name" value="LPLAT"/>
    <property type="match status" value="1"/>
</dbReference>
<dbReference type="Proteomes" id="UP001290455">
    <property type="component" value="Unassembled WGS sequence"/>
</dbReference>
<sequence>MIYPKKSKMFERVFYYYLNYSFRKHFYKVHVDVSKLHIPEGPVLVLLNHSNWWDGLVSFYLNQTVFKKDSYAVMSKKGIEDYPFFRKIGAFSVDPNSPKSLMKSLQFAKELLDDNKYVWMFPQGKEEHLEKRPLEFMKGPAYLIEKSKSISIVMIALYYTYTHHQKPEIFIKMVNMKHRPMDHLSRKEVTSLLENELTSLVDVLKEDILNERTYQFQVMTKGTRTVNEWVDQLTDKKKEA</sequence>
<evidence type="ECO:0000259" key="3">
    <source>
        <dbReference type="SMART" id="SM00563"/>
    </source>
</evidence>
<keyword evidence="1" id="KW-0808">Transferase</keyword>
<evidence type="ECO:0000256" key="2">
    <source>
        <dbReference type="ARBA" id="ARBA00023315"/>
    </source>
</evidence>
<dbReference type="RefSeq" id="WP_322448112.1">
    <property type="nucleotide sequence ID" value="NZ_JAXOFX010000016.1"/>
</dbReference>
<evidence type="ECO:0000313" key="4">
    <source>
        <dbReference type="EMBL" id="MDZ5473824.1"/>
    </source>
</evidence>
<dbReference type="EMBL" id="JAXOFX010000016">
    <property type="protein sequence ID" value="MDZ5473824.1"/>
    <property type="molecule type" value="Genomic_DNA"/>
</dbReference>
<keyword evidence="2 4" id="KW-0012">Acyltransferase</keyword>
<evidence type="ECO:0000256" key="1">
    <source>
        <dbReference type="ARBA" id="ARBA00022679"/>
    </source>
</evidence>
<dbReference type="SMART" id="SM00563">
    <property type="entry name" value="PlsC"/>
    <property type="match status" value="1"/>
</dbReference>
<dbReference type="Pfam" id="PF01553">
    <property type="entry name" value="Acyltransferase"/>
    <property type="match status" value="1"/>
</dbReference>
<proteinExistence type="predicted"/>
<comment type="caution">
    <text evidence="4">The sequence shown here is derived from an EMBL/GenBank/DDBJ whole genome shotgun (WGS) entry which is preliminary data.</text>
</comment>
<protein>
    <submittedName>
        <fullName evidence="4">Lysophospholipid acyltransferase family protein</fullName>
    </submittedName>
</protein>
<name>A0ABU5J351_9BACI</name>